<dbReference type="EMBL" id="CP025938">
    <property type="protein sequence ID" value="AUS05118.1"/>
    <property type="molecule type" value="Genomic_DNA"/>
</dbReference>
<dbReference type="AlphaFoldDB" id="A0A2I7SGT7"/>
<dbReference type="KEGG" id="taj:C1A40_06385"/>
<keyword evidence="2" id="KW-1185">Reference proteome</keyword>
<proteinExistence type="predicted"/>
<dbReference type="RefSeq" id="WP_102995171.1">
    <property type="nucleotide sequence ID" value="NZ_CP025938.1"/>
</dbReference>
<accession>A0A2I7SGT7</accession>
<sequence length="499" mass="58395">MKVKNENTFIEVNKNKGVKSQNDKTPKHIKFWETGATKEGKEGTPSIVESKLIQFLNQSGFGKTEISETDYVLVEDRDNIVREISDYVIVDYVKKYLEKLEEHEVLEEFVRKVSTYVSKPKLRLLQTFKLINDRDTEESSWFFFKNICCQVDKNTIKEVDYKDFQGKIWSARVINNSFSLKRGIDISMFEKFCKRLANQDEDRFLALQTNLGYVLHRYHDPANPKAWILVDEKINFDGTANGGTGKSLLLKAVSKVREVVVIDGKNIKGKSWYKNQRINRTTDVVLYDDVTRDFNMETIYSMLTSGIPIEKKYKAEEYLSPENSPKITISSNYMVQGTGGNTDVRRRAEFEVHNYYNLKITPESEFKCLFFTGWDNDEWSRFYHFMMTCVQKYLEYGLIIAEPINLKSNRLIAATSPEFIAFMSVMEETDAWIDKRTFLDLFIKEYVIYKTLSSHQFTKWVKEYAKQKGFKYSDRSTGGKYEFMLETLKVGKEDTNEEE</sequence>
<protein>
    <submittedName>
        <fullName evidence="1">Uncharacterized protein</fullName>
    </submittedName>
</protein>
<name>A0A2I7SGT7_9FLAO</name>
<dbReference type="OrthoDB" id="840343at2"/>
<reference evidence="2" key="1">
    <citation type="submission" date="2018-01" db="EMBL/GenBank/DDBJ databases">
        <title>Complete genome of Tamlana sp. UJ94.</title>
        <authorList>
            <person name="Jung J."/>
            <person name="Chung D."/>
            <person name="Bae S.S."/>
            <person name="Baek K."/>
        </authorList>
    </citation>
    <scope>NUCLEOTIDE SEQUENCE [LARGE SCALE GENOMIC DNA]</scope>
    <source>
        <strain evidence="2">UJ94</strain>
    </source>
</reference>
<evidence type="ECO:0000313" key="2">
    <source>
        <dbReference type="Proteomes" id="UP000236592"/>
    </source>
</evidence>
<dbReference type="Proteomes" id="UP000236592">
    <property type="component" value="Chromosome"/>
</dbReference>
<gene>
    <name evidence="1" type="ORF">C1A40_06385</name>
</gene>
<organism evidence="1 2">
    <name type="scientific">Pseudotamlana carrageenivorans</name>
    <dbReference type="NCBI Taxonomy" id="2069432"/>
    <lineage>
        <taxon>Bacteria</taxon>
        <taxon>Pseudomonadati</taxon>
        <taxon>Bacteroidota</taxon>
        <taxon>Flavobacteriia</taxon>
        <taxon>Flavobacteriales</taxon>
        <taxon>Flavobacteriaceae</taxon>
        <taxon>Pseudotamlana</taxon>
    </lineage>
</organism>
<evidence type="ECO:0000313" key="1">
    <source>
        <dbReference type="EMBL" id="AUS05118.1"/>
    </source>
</evidence>